<sequence>MKALFWNVCGIKYSLNRLILLKKCYNFIFLAIFEPIVEEKKLDFYKLKLGFNHGFSSQFYKCWIFWDSDKLSLSQVQEGEQVTTCIFNFVETKAPIFFSSVYGKHNRIDRLNLWESLIDHNPEAKPWMVGGDFNTITSYTEHQGNSSPCSRSMEDFRDFILSCNLLEPTIKGSFFTWMGYRSKDDLIIFLKGNLRNILRFRHLLDSYLKASGQEVNKKKSRIFCKKGSRGLYTRKLEDTLGFKVGNPPFKYLGSTITRGKLKKTHCDHILHHFDAYINNWYSKELNPMSRLILIKHVLSAIPMHTLAVQDLPKSIIRTIHGKLANFFWGSKQGRNHYHWAKWDTLTRPTGEGGLGIRNLEDIQKASALKLWWKSLTGDSLWARFMKNKYAGEGTSEAKIYDSASWKRICRISPIGLQFTTITNQNVSWVNGNFSFKEAYWAVRERDVSTQINTLT</sequence>
<keyword evidence="2" id="KW-1185">Reference proteome</keyword>
<dbReference type="PANTHER" id="PTHR33116">
    <property type="entry name" value="REVERSE TRANSCRIPTASE ZINC-BINDING DOMAIN-CONTAINING PROTEIN-RELATED-RELATED"/>
    <property type="match status" value="1"/>
</dbReference>
<reference evidence="1 2" key="1">
    <citation type="submission" date="2018-06" db="EMBL/GenBank/DDBJ databases">
        <title>The Genome of Cuscuta australis (Dodder) Provides Insight into the Evolution of Plant Parasitism.</title>
        <authorList>
            <person name="Liu H."/>
        </authorList>
    </citation>
    <scope>NUCLEOTIDE SEQUENCE [LARGE SCALE GENOMIC DNA]</scope>
    <source>
        <strain evidence="2">cv. Yunnan</strain>
        <tissue evidence="1">Vines</tissue>
    </source>
</reference>
<dbReference type="SUPFAM" id="SSF56219">
    <property type="entry name" value="DNase I-like"/>
    <property type="match status" value="1"/>
</dbReference>
<accession>A0A328DAM7</accession>
<evidence type="ECO:0000313" key="1">
    <source>
        <dbReference type="EMBL" id="RAL42536.1"/>
    </source>
</evidence>
<proteinExistence type="predicted"/>
<dbReference type="Proteomes" id="UP000249390">
    <property type="component" value="Unassembled WGS sequence"/>
</dbReference>
<evidence type="ECO:0008006" key="3">
    <source>
        <dbReference type="Google" id="ProtNLM"/>
    </source>
</evidence>
<name>A0A328DAM7_9ASTE</name>
<dbReference type="InterPro" id="IPR036691">
    <property type="entry name" value="Endo/exonu/phosph_ase_sf"/>
</dbReference>
<dbReference type="Gene3D" id="3.60.10.10">
    <property type="entry name" value="Endonuclease/exonuclease/phosphatase"/>
    <property type="match status" value="1"/>
</dbReference>
<evidence type="ECO:0000313" key="2">
    <source>
        <dbReference type="Proteomes" id="UP000249390"/>
    </source>
</evidence>
<organism evidence="1 2">
    <name type="scientific">Cuscuta australis</name>
    <dbReference type="NCBI Taxonomy" id="267555"/>
    <lineage>
        <taxon>Eukaryota</taxon>
        <taxon>Viridiplantae</taxon>
        <taxon>Streptophyta</taxon>
        <taxon>Embryophyta</taxon>
        <taxon>Tracheophyta</taxon>
        <taxon>Spermatophyta</taxon>
        <taxon>Magnoliopsida</taxon>
        <taxon>eudicotyledons</taxon>
        <taxon>Gunneridae</taxon>
        <taxon>Pentapetalae</taxon>
        <taxon>asterids</taxon>
        <taxon>lamiids</taxon>
        <taxon>Solanales</taxon>
        <taxon>Convolvulaceae</taxon>
        <taxon>Cuscuteae</taxon>
        <taxon>Cuscuta</taxon>
        <taxon>Cuscuta subgen. Grammica</taxon>
        <taxon>Cuscuta sect. Cleistogrammica</taxon>
    </lineage>
</organism>
<protein>
    <recommendedName>
        <fullName evidence="3">Reverse transcriptase</fullName>
    </recommendedName>
</protein>
<dbReference type="AlphaFoldDB" id="A0A328DAM7"/>
<dbReference type="PANTHER" id="PTHR33116:SF80">
    <property type="entry name" value="REVERSE TRANSCRIPTASE ZINC-BINDING DOMAIN-CONTAINING PROTEIN"/>
    <property type="match status" value="1"/>
</dbReference>
<dbReference type="EMBL" id="NQVE01000169">
    <property type="protein sequence ID" value="RAL42536.1"/>
    <property type="molecule type" value="Genomic_DNA"/>
</dbReference>
<comment type="caution">
    <text evidence="1">The sequence shown here is derived from an EMBL/GenBank/DDBJ whole genome shotgun (WGS) entry which is preliminary data.</text>
</comment>
<gene>
    <name evidence="1" type="ORF">DM860_011154</name>
</gene>